<evidence type="ECO:0000256" key="1">
    <source>
        <dbReference type="SAM" id="MobiDB-lite"/>
    </source>
</evidence>
<gene>
    <name evidence="2" type="ORF">D0Y65_005859</name>
</gene>
<keyword evidence="3" id="KW-1185">Reference proteome</keyword>
<dbReference type="PANTHER" id="PTHR31681">
    <property type="entry name" value="C2H2-LIKE ZINC FINGER PROTEIN"/>
    <property type="match status" value="1"/>
</dbReference>
<dbReference type="AlphaFoldDB" id="A0A445L6W4"/>
<comment type="caution">
    <text evidence="2">The sequence shown here is derived from an EMBL/GenBank/DDBJ whole genome shotgun (WGS) entry which is preliminary data.</text>
</comment>
<evidence type="ECO:0000313" key="2">
    <source>
        <dbReference type="EMBL" id="RZC18809.1"/>
    </source>
</evidence>
<organism evidence="2 3">
    <name type="scientific">Glycine soja</name>
    <name type="common">Wild soybean</name>
    <dbReference type="NCBI Taxonomy" id="3848"/>
    <lineage>
        <taxon>Eukaryota</taxon>
        <taxon>Viridiplantae</taxon>
        <taxon>Streptophyta</taxon>
        <taxon>Embryophyta</taxon>
        <taxon>Tracheophyta</taxon>
        <taxon>Spermatophyta</taxon>
        <taxon>Magnoliopsida</taxon>
        <taxon>eudicotyledons</taxon>
        <taxon>Gunneridae</taxon>
        <taxon>Pentapetalae</taxon>
        <taxon>rosids</taxon>
        <taxon>fabids</taxon>
        <taxon>Fabales</taxon>
        <taxon>Fabaceae</taxon>
        <taxon>Papilionoideae</taxon>
        <taxon>50 kb inversion clade</taxon>
        <taxon>NPAAA clade</taxon>
        <taxon>indigoferoid/millettioid clade</taxon>
        <taxon>Phaseoleae</taxon>
        <taxon>Glycine</taxon>
        <taxon>Glycine subgen. Soja</taxon>
    </lineage>
</organism>
<accession>A0A445L6W4</accession>
<dbReference type="PANTHER" id="PTHR31681:SF101">
    <property type="entry name" value="POLY(ADP-RIBOSE) POLYMERASE, CATALYTIC DOMAIN-CONTAINING PROTEIN-RELATED"/>
    <property type="match status" value="1"/>
</dbReference>
<sequence length="133" mass="15156">MTRSRSSTTTTITSSRGNIELPKGHPSHNVVEIIFHTNWGRKPFPGRVKLIFKVQNVSRVVARFKDFLKVIKARIVARLTKGNEGKENVRCITDGNEVMWFHCFGSTEDVSGCAWSFLEKKGNDLHFLWHSTP</sequence>
<name>A0A445L6W4_GLYSO</name>
<reference evidence="2 3" key="1">
    <citation type="submission" date="2018-09" db="EMBL/GenBank/DDBJ databases">
        <title>A high-quality reference genome of wild soybean provides a powerful tool to mine soybean genomes.</title>
        <authorList>
            <person name="Xie M."/>
            <person name="Chung C.Y.L."/>
            <person name="Li M.-W."/>
            <person name="Wong F.-L."/>
            <person name="Chan T.-F."/>
            <person name="Lam H.-M."/>
        </authorList>
    </citation>
    <scope>NUCLEOTIDE SEQUENCE [LARGE SCALE GENOMIC DNA]</scope>
    <source>
        <strain evidence="3">cv. W05</strain>
        <tissue evidence="2">Hypocotyl of etiolated seedlings</tissue>
    </source>
</reference>
<evidence type="ECO:0000313" key="3">
    <source>
        <dbReference type="Proteomes" id="UP000289340"/>
    </source>
</evidence>
<feature type="compositionally biased region" description="Low complexity" evidence="1">
    <location>
        <begin position="1"/>
        <end position="16"/>
    </location>
</feature>
<feature type="region of interest" description="Disordered" evidence="1">
    <location>
        <begin position="1"/>
        <end position="21"/>
    </location>
</feature>
<proteinExistence type="predicted"/>
<dbReference type="Proteomes" id="UP000289340">
    <property type="component" value="Chromosome 3"/>
</dbReference>
<protein>
    <submittedName>
        <fullName evidence="2">Uncharacterized protein</fullName>
    </submittedName>
</protein>
<dbReference type="EMBL" id="QZWG01000003">
    <property type="protein sequence ID" value="RZC18809.1"/>
    <property type="molecule type" value="Genomic_DNA"/>
</dbReference>